<keyword evidence="2 3" id="KW-0378">Hydrolase</keyword>
<dbReference type="EMBL" id="DF933811">
    <property type="protein sequence ID" value="GAM34409.1"/>
    <property type="molecule type" value="Genomic_DNA"/>
</dbReference>
<dbReference type="Pfam" id="PF00135">
    <property type="entry name" value="COesterase"/>
    <property type="match status" value="1"/>
</dbReference>
<organism evidence="5 6">
    <name type="scientific">Talaromyces pinophilus</name>
    <name type="common">Penicillium pinophilum</name>
    <dbReference type="NCBI Taxonomy" id="128442"/>
    <lineage>
        <taxon>Eukaryota</taxon>
        <taxon>Fungi</taxon>
        <taxon>Dikarya</taxon>
        <taxon>Ascomycota</taxon>
        <taxon>Pezizomycotina</taxon>
        <taxon>Eurotiomycetes</taxon>
        <taxon>Eurotiomycetidae</taxon>
        <taxon>Eurotiales</taxon>
        <taxon>Trichocomaceae</taxon>
        <taxon>Talaromyces</taxon>
        <taxon>Talaromyces sect. Talaromyces</taxon>
    </lineage>
</organism>
<feature type="domain" description="Carboxylesterase type B" evidence="4">
    <location>
        <begin position="8"/>
        <end position="462"/>
    </location>
</feature>
<dbReference type="Gene3D" id="3.40.50.1820">
    <property type="entry name" value="alpha/beta hydrolase"/>
    <property type="match status" value="1"/>
</dbReference>
<evidence type="ECO:0000256" key="1">
    <source>
        <dbReference type="ARBA" id="ARBA00005964"/>
    </source>
</evidence>
<evidence type="ECO:0000259" key="4">
    <source>
        <dbReference type="Pfam" id="PF00135"/>
    </source>
</evidence>
<proteinExistence type="inferred from homology"/>
<name>A0A6V8H184_TALPI</name>
<evidence type="ECO:0000313" key="6">
    <source>
        <dbReference type="Proteomes" id="UP000053095"/>
    </source>
</evidence>
<dbReference type="PANTHER" id="PTHR11559">
    <property type="entry name" value="CARBOXYLESTERASE"/>
    <property type="match status" value="1"/>
</dbReference>
<accession>A0A6V8H184</accession>
<dbReference type="InterPro" id="IPR019819">
    <property type="entry name" value="Carboxylesterase_B_CS"/>
</dbReference>
<evidence type="ECO:0000313" key="5">
    <source>
        <dbReference type="EMBL" id="GAM34409.1"/>
    </source>
</evidence>
<keyword evidence="6" id="KW-1185">Reference proteome</keyword>
<evidence type="ECO:0000256" key="2">
    <source>
        <dbReference type="ARBA" id="ARBA00022801"/>
    </source>
</evidence>
<reference evidence="6" key="1">
    <citation type="journal article" date="2015" name="Genome Announc.">
        <title>Draft genome sequence of Talaromyces cellulolyticus strain Y-94, a source of lignocellulosic biomass-degrading enzymes.</title>
        <authorList>
            <person name="Fujii T."/>
            <person name="Koike H."/>
            <person name="Sawayama S."/>
            <person name="Yano S."/>
            <person name="Inoue H."/>
        </authorList>
    </citation>
    <scope>NUCLEOTIDE SEQUENCE [LARGE SCALE GENOMIC DNA]</scope>
    <source>
        <strain evidence="6">Y-94</strain>
    </source>
</reference>
<dbReference type="GO" id="GO:0016787">
    <property type="term" value="F:hydrolase activity"/>
    <property type="evidence" value="ECO:0007669"/>
    <property type="project" value="UniProtKB-KW"/>
</dbReference>
<gene>
    <name evidence="5" type="ORF">TCE0_015r01971</name>
</gene>
<dbReference type="InterPro" id="IPR019826">
    <property type="entry name" value="Carboxylesterase_B_AS"/>
</dbReference>
<dbReference type="InterPro" id="IPR002018">
    <property type="entry name" value="CarbesteraseB"/>
</dbReference>
<dbReference type="InterPro" id="IPR029058">
    <property type="entry name" value="AB_hydrolase_fold"/>
</dbReference>
<dbReference type="EC" id="3.1.1.-" evidence="3"/>
<protein>
    <recommendedName>
        <fullName evidence="3">Carboxylic ester hydrolase</fullName>
        <ecNumber evidence="3">3.1.1.-</ecNumber>
    </recommendedName>
</protein>
<dbReference type="InterPro" id="IPR050309">
    <property type="entry name" value="Type-B_Carboxylest/Lipase"/>
</dbReference>
<dbReference type="SUPFAM" id="SSF53474">
    <property type="entry name" value="alpha/beta-Hydrolases"/>
    <property type="match status" value="1"/>
</dbReference>
<dbReference type="Proteomes" id="UP000053095">
    <property type="component" value="Unassembled WGS sequence"/>
</dbReference>
<comment type="caution">
    <text evidence="5">The sequence shown here is derived from an EMBL/GenBank/DDBJ whole genome shotgun (WGS) entry which is preliminary data.</text>
</comment>
<dbReference type="AlphaFoldDB" id="A0A6V8H184"/>
<sequence length="543" mass="57723">MLGLFKADNLRFEPPKAYGKYPNGTLNATTPATSCIQFGKAFLPGGAYSEDCLYVDVWTPSEATKDSKLPVKVWVYGGSNTEGGISDPIYNGCTIADEGAILVSINYRLGPIGFLGLDSAGIYGNQGIQDILLALEWVQTNVAAFGGDTKKVVLIGQSAGAEDAFIIATLPQAPSLFRAAISESIPNTQLMFNSTIQSSGASYAQALNCSVSDKTCLQDKTVAELKDAYSNDAYLNEGIGKDDEIGMRFPTSHGFDAYVDGTVITEDPSVCGPQVPMIIGFNQKEGVLDTASQYPGIQAIESATAAQYQTFLSDDFGAAAQLVGDYYPLSLFQASVGNSTGWAVFEAISTVLTDAHFKCPGYQGLLEAARKNISVWTYEFTHNSSCVWMDTMEQSAISVYGATHTAELPYLFGNLDFDFNTSCNSTPTEYSLGKQMRKLWTAMAENGNPSTDDVQWPRFEVTANGSSTPGLIIGNSTVPGLIDYSVCQLWAKVNATILSSNATATGRPTASSTSLSTNGAGTITGTKACAVFSGMLMVLAVFV</sequence>
<evidence type="ECO:0000256" key="3">
    <source>
        <dbReference type="RuleBase" id="RU361235"/>
    </source>
</evidence>
<dbReference type="PROSITE" id="PS00122">
    <property type="entry name" value="CARBOXYLESTERASE_B_1"/>
    <property type="match status" value="1"/>
</dbReference>
<dbReference type="PROSITE" id="PS00941">
    <property type="entry name" value="CARBOXYLESTERASE_B_2"/>
    <property type="match status" value="1"/>
</dbReference>
<comment type="similarity">
    <text evidence="1 3">Belongs to the type-B carboxylesterase/lipase family.</text>
</comment>